<dbReference type="GO" id="GO:0003676">
    <property type="term" value="F:nucleic acid binding"/>
    <property type="evidence" value="ECO:0007669"/>
    <property type="project" value="InterPro"/>
</dbReference>
<dbReference type="Gene3D" id="3.30.420.10">
    <property type="entry name" value="Ribonuclease H-like superfamily/Ribonuclease H"/>
    <property type="match status" value="1"/>
</dbReference>
<dbReference type="PANTHER" id="PTHR47765:SF2">
    <property type="entry name" value="EXONUCLEASE MUT-7 HOMOLOG"/>
    <property type="match status" value="1"/>
</dbReference>
<gene>
    <name evidence="2" type="ORF">SMN809_LOCUS30687</name>
</gene>
<feature type="non-terminal residue" evidence="2">
    <location>
        <position position="1"/>
    </location>
</feature>
<dbReference type="InterPro" id="IPR012337">
    <property type="entry name" value="RNaseH-like_sf"/>
</dbReference>
<evidence type="ECO:0000313" key="2">
    <source>
        <dbReference type="EMBL" id="CAF4406419.1"/>
    </source>
</evidence>
<comment type="caution">
    <text evidence="2">The sequence shown here is derived from an EMBL/GenBank/DDBJ whole genome shotgun (WGS) entry which is preliminary data.</text>
</comment>
<dbReference type="InterPro" id="IPR002562">
    <property type="entry name" value="3'-5'_exonuclease_dom"/>
</dbReference>
<dbReference type="GO" id="GO:0006139">
    <property type="term" value="P:nucleobase-containing compound metabolic process"/>
    <property type="evidence" value="ECO:0007669"/>
    <property type="project" value="InterPro"/>
</dbReference>
<reference evidence="2" key="1">
    <citation type="submission" date="2021-02" db="EMBL/GenBank/DDBJ databases">
        <authorList>
            <person name="Nowell W R."/>
        </authorList>
    </citation>
    <scope>NUCLEOTIDE SEQUENCE</scope>
</reference>
<proteinExistence type="predicted"/>
<evidence type="ECO:0000313" key="3">
    <source>
        <dbReference type="Proteomes" id="UP000676336"/>
    </source>
</evidence>
<dbReference type="GO" id="GO:0008408">
    <property type="term" value="F:3'-5' exonuclease activity"/>
    <property type="evidence" value="ECO:0007669"/>
    <property type="project" value="InterPro"/>
</dbReference>
<sequence length="66" mass="7592">LAHVNRDIFPHVTTNNKMLAKDKGLSELVRLCFGKPLNKSEQCSNWERRPLRNAQVLYAGRINILC</sequence>
<dbReference type="SUPFAM" id="SSF53098">
    <property type="entry name" value="Ribonuclease H-like"/>
    <property type="match status" value="1"/>
</dbReference>
<dbReference type="AlphaFoldDB" id="A0A8S2W4M9"/>
<dbReference type="PANTHER" id="PTHR47765">
    <property type="entry name" value="3'-5' EXONUCLEASE DOMAIN-CONTAINING PROTEIN"/>
    <property type="match status" value="1"/>
</dbReference>
<feature type="domain" description="3'-5' exonuclease" evidence="1">
    <location>
        <begin position="8"/>
        <end position="60"/>
    </location>
</feature>
<dbReference type="Proteomes" id="UP000676336">
    <property type="component" value="Unassembled WGS sequence"/>
</dbReference>
<dbReference type="EMBL" id="CAJOBI010058794">
    <property type="protein sequence ID" value="CAF4406419.1"/>
    <property type="molecule type" value="Genomic_DNA"/>
</dbReference>
<accession>A0A8S2W4M9</accession>
<name>A0A8S2W4M9_9BILA</name>
<evidence type="ECO:0000259" key="1">
    <source>
        <dbReference type="Pfam" id="PF01612"/>
    </source>
</evidence>
<organism evidence="2 3">
    <name type="scientific">Rotaria magnacalcarata</name>
    <dbReference type="NCBI Taxonomy" id="392030"/>
    <lineage>
        <taxon>Eukaryota</taxon>
        <taxon>Metazoa</taxon>
        <taxon>Spiralia</taxon>
        <taxon>Gnathifera</taxon>
        <taxon>Rotifera</taxon>
        <taxon>Eurotatoria</taxon>
        <taxon>Bdelloidea</taxon>
        <taxon>Philodinida</taxon>
        <taxon>Philodinidae</taxon>
        <taxon>Rotaria</taxon>
    </lineage>
</organism>
<dbReference type="Pfam" id="PF01612">
    <property type="entry name" value="DNA_pol_A_exo1"/>
    <property type="match status" value="1"/>
</dbReference>
<protein>
    <recommendedName>
        <fullName evidence="1">3'-5' exonuclease domain-containing protein</fullName>
    </recommendedName>
</protein>
<dbReference type="InterPro" id="IPR052408">
    <property type="entry name" value="Exonuclease_MUT-7-like"/>
</dbReference>
<dbReference type="InterPro" id="IPR036397">
    <property type="entry name" value="RNaseH_sf"/>
</dbReference>